<keyword evidence="9" id="KW-1185">Reference proteome</keyword>
<dbReference type="GeneID" id="14908579"/>
<evidence type="ECO:0000256" key="5">
    <source>
        <dbReference type="ARBA" id="ARBA00023273"/>
    </source>
</evidence>
<dbReference type="GO" id="GO:0031514">
    <property type="term" value="C:motile cilium"/>
    <property type="evidence" value="ECO:0007669"/>
    <property type="project" value="TreeGrafter"/>
</dbReference>
<evidence type="ECO:0000313" key="8">
    <source>
        <dbReference type="EMBL" id="EGR32415.1"/>
    </source>
</evidence>
<dbReference type="InterPro" id="IPR042618">
    <property type="entry name" value="IQCG"/>
</dbReference>
<name>G0QQT9_ICHMU</name>
<evidence type="ECO:0000256" key="4">
    <source>
        <dbReference type="ARBA" id="ARBA00023212"/>
    </source>
</evidence>
<dbReference type="EMBL" id="GL983677">
    <property type="protein sequence ID" value="EGR32415.1"/>
    <property type="molecule type" value="Genomic_DNA"/>
</dbReference>
<keyword evidence="4" id="KW-0206">Cytoskeleton</keyword>
<dbReference type="Proteomes" id="UP000008983">
    <property type="component" value="Unassembled WGS sequence"/>
</dbReference>
<evidence type="ECO:0000256" key="1">
    <source>
        <dbReference type="ARBA" id="ARBA00004245"/>
    </source>
</evidence>
<dbReference type="InParanoid" id="G0QQT9"/>
<dbReference type="PANTHER" id="PTHR14871:SF1">
    <property type="entry name" value="DYNEIN REGULATORY COMPLEX PROTEIN 9"/>
    <property type="match status" value="1"/>
</dbReference>
<evidence type="ECO:0000256" key="7">
    <source>
        <dbReference type="SAM" id="MobiDB-lite"/>
    </source>
</evidence>
<accession>G0QQT9</accession>
<sequence>MNPIDTHKLTIILEDSSENLAFLHSILPQDDLSSELAGYEISKLLKKQKNLENSYAELVNLRTSLTGIQNKQKLNETQVKIVDVAQKLKESTKKLCRLFKENPNLENDALKVQRDRQKFMEVIENLILMVQNNTMNKFQNLTTQELEDQDKLRKLIFREKELYQEIKKLCKEIQEENKEYDNEQKETNLKIQHLKERLLYKRNRAFIKNQYREKETKAQEGTLDRMYEWDQKLLKDQIKNMHNKIETENLVYAELREFLISKEEKIRQQNEEWDRLLNTKKQQLEDQIEELRKQKDRDVEELEKLRQRDQEEREQKDERDRQEILEAQQKQQDELNQIRLDNAIKLIQIEYQEWKLGGGGKKKRKGGKKKKK</sequence>
<feature type="region of interest" description="Disordered" evidence="7">
    <location>
        <begin position="299"/>
        <end position="332"/>
    </location>
</feature>
<dbReference type="FunCoup" id="G0QQT9">
    <property type="interactions" value="1"/>
</dbReference>
<reference evidence="8 9" key="1">
    <citation type="submission" date="2011-07" db="EMBL/GenBank/DDBJ databases">
        <authorList>
            <person name="Coyne R."/>
            <person name="Brami D."/>
            <person name="Johnson J."/>
            <person name="Hostetler J."/>
            <person name="Hannick L."/>
            <person name="Clark T."/>
            <person name="Cassidy-Hanley D."/>
            <person name="Inman J."/>
        </authorList>
    </citation>
    <scope>NUCLEOTIDE SEQUENCE [LARGE SCALE GENOMIC DNA]</scope>
    <source>
        <strain evidence="8 9">G5</strain>
    </source>
</reference>
<dbReference type="GO" id="GO:0005737">
    <property type="term" value="C:cytoplasm"/>
    <property type="evidence" value="ECO:0007669"/>
    <property type="project" value="TreeGrafter"/>
</dbReference>
<keyword evidence="3" id="KW-0963">Cytoplasm</keyword>
<dbReference type="GO" id="GO:0005856">
    <property type="term" value="C:cytoskeleton"/>
    <property type="evidence" value="ECO:0007669"/>
    <property type="project" value="UniProtKB-SubCell"/>
</dbReference>
<evidence type="ECO:0008006" key="10">
    <source>
        <dbReference type="Google" id="ProtNLM"/>
    </source>
</evidence>
<evidence type="ECO:0000313" key="9">
    <source>
        <dbReference type="Proteomes" id="UP000008983"/>
    </source>
</evidence>
<keyword evidence="6" id="KW-0175">Coiled coil</keyword>
<evidence type="ECO:0000256" key="2">
    <source>
        <dbReference type="ARBA" id="ARBA00004316"/>
    </source>
</evidence>
<evidence type="ECO:0000256" key="3">
    <source>
        <dbReference type="ARBA" id="ARBA00022490"/>
    </source>
</evidence>
<dbReference type="PANTHER" id="PTHR14871">
    <property type="entry name" value="DYNEIN REGULATORY COMPLEX PROTEIN 9"/>
    <property type="match status" value="1"/>
</dbReference>
<dbReference type="GO" id="GO:0044782">
    <property type="term" value="P:cilium organization"/>
    <property type="evidence" value="ECO:0007669"/>
    <property type="project" value="TreeGrafter"/>
</dbReference>
<keyword evidence="5" id="KW-0966">Cell projection</keyword>
<dbReference type="OMA" id="ESKMHFY"/>
<feature type="compositionally biased region" description="Basic and acidic residues" evidence="7">
    <location>
        <begin position="299"/>
        <end position="324"/>
    </location>
</feature>
<protein>
    <recommendedName>
        <fullName evidence="10">Dynein regulatory complex protein 9</fullName>
    </recommendedName>
</protein>
<evidence type="ECO:0000256" key="6">
    <source>
        <dbReference type="SAM" id="Coils"/>
    </source>
</evidence>
<dbReference type="AlphaFoldDB" id="G0QQT9"/>
<comment type="subcellular location">
    <subcellularLocation>
        <location evidence="2">Cell projection</location>
    </subcellularLocation>
    <subcellularLocation>
        <location evidence="1">Cytoplasm</location>
        <location evidence="1">Cytoskeleton</location>
    </subcellularLocation>
</comment>
<dbReference type="RefSeq" id="XP_004036401.1">
    <property type="nucleotide sequence ID" value="XM_004036353.1"/>
</dbReference>
<organism evidence="8 9">
    <name type="scientific">Ichthyophthirius multifiliis</name>
    <name type="common">White spot disease agent</name>
    <name type="synonym">Ich</name>
    <dbReference type="NCBI Taxonomy" id="5932"/>
    <lineage>
        <taxon>Eukaryota</taxon>
        <taxon>Sar</taxon>
        <taxon>Alveolata</taxon>
        <taxon>Ciliophora</taxon>
        <taxon>Intramacronucleata</taxon>
        <taxon>Oligohymenophorea</taxon>
        <taxon>Hymenostomatida</taxon>
        <taxon>Ophryoglenina</taxon>
        <taxon>Ichthyophthirius</taxon>
    </lineage>
</organism>
<proteinExistence type="predicted"/>
<gene>
    <name evidence="8" type="ORF">IMG5_083840</name>
</gene>
<dbReference type="eggNOG" id="ENOG502QQR7">
    <property type="taxonomic scope" value="Eukaryota"/>
</dbReference>
<dbReference type="OrthoDB" id="304378at2759"/>
<feature type="coiled-coil region" evidence="6">
    <location>
        <begin position="159"/>
        <end position="197"/>
    </location>
</feature>